<gene>
    <name evidence="1" type="ORF">DS835_04445</name>
</gene>
<sequence length="187" mass="21973">MEKGLNRISAEDLIDLLHFNKVSVVYFFNKLNSNDQLIENWEQKLYFIIKELFYEREKDKLAKLYEIISKSYLPNKDDYLILIKIYLSNIKGDALSIGNKDIQKIKGRILSMNSLEFETLELYYNFMFIYNLDDNIDIGKYAIALFANNNSIAIKKIILGIKINILVACINEKKYEKAIFFLTVLKI</sequence>
<dbReference type="AlphaFoldDB" id="A0A396SQ74"/>
<dbReference type="RefSeq" id="WP_118897946.1">
    <property type="nucleotide sequence ID" value="NZ_QOCV01000006.1"/>
</dbReference>
<organism evidence="1 2">
    <name type="scientific">Lactobacillus bombicola</name>
    <dbReference type="NCBI Taxonomy" id="1505723"/>
    <lineage>
        <taxon>Bacteria</taxon>
        <taxon>Bacillati</taxon>
        <taxon>Bacillota</taxon>
        <taxon>Bacilli</taxon>
        <taxon>Lactobacillales</taxon>
        <taxon>Lactobacillaceae</taxon>
        <taxon>Lactobacillus</taxon>
    </lineage>
</organism>
<evidence type="ECO:0000313" key="2">
    <source>
        <dbReference type="Proteomes" id="UP000265862"/>
    </source>
</evidence>
<evidence type="ECO:0000313" key="1">
    <source>
        <dbReference type="EMBL" id="RHW54305.1"/>
    </source>
</evidence>
<proteinExistence type="predicted"/>
<dbReference type="EMBL" id="QOCV01000006">
    <property type="protein sequence ID" value="RHW54305.1"/>
    <property type="molecule type" value="Genomic_DNA"/>
</dbReference>
<dbReference type="Proteomes" id="UP000265862">
    <property type="component" value="Unassembled WGS sequence"/>
</dbReference>
<accession>A0A396SQ74</accession>
<protein>
    <submittedName>
        <fullName evidence="1">Uncharacterized protein</fullName>
    </submittedName>
</protein>
<comment type="caution">
    <text evidence="1">The sequence shown here is derived from an EMBL/GenBank/DDBJ whole genome shotgun (WGS) entry which is preliminary data.</text>
</comment>
<reference evidence="1 2" key="1">
    <citation type="submission" date="2018-07" db="EMBL/GenBank/DDBJ databases">
        <title>Genome sequences of six Lactobacillus spp. isolated from bumble bee guts.</title>
        <authorList>
            <person name="Motta E.V.S."/>
            <person name="Moran N.A."/>
        </authorList>
    </citation>
    <scope>NUCLEOTIDE SEQUENCE [LARGE SCALE GENOMIC DNA]</scope>
    <source>
        <strain evidence="1 2">OCC3</strain>
    </source>
</reference>
<name>A0A396SQ74_9LACO</name>